<dbReference type="AlphaFoldDB" id="A0AA39YZV8"/>
<gene>
    <name evidence="2" type="ORF">QBC41DRAFT_382846</name>
</gene>
<organism evidence="2 3">
    <name type="scientific">Cercophora samala</name>
    <dbReference type="NCBI Taxonomy" id="330535"/>
    <lineage>
        <taxon>Eukaryota</taxon>
        <taxon>Fungi</taxon>
        <taxon>Dikarya</taxon>
        <taxon>Ascomycota</taxon>
        <taxon>Pezizomycotina</taxon>
        <taxon>Sordariomycetes</taxon>
        <taxon>Sordariomycetidae</taxon>
        <taxon>Sordariales</taxon>
        <taxon>Lasiosphaeriaceae</taxon>
        <taxon>Cercophora</taxon>
    </lineage>
</organism>
<reference evidence="2" key="1">
    <citation type="submission" date="2023-06" db="EMBL/GenBank/DDBJ databases">
        <title>Genome-scale phylogeny and comparative genomics of the fungal order Sordariales.</title>
        <authorList>
            <consortium name="Lawrence Berkeley National Laboratory"/>
            <person name="Hensen N."/>
            <person name="Bonometti L."/>
            <person name="Westerberg I."/>
            <person name="Brannstrom I.O."/>
            <person name="Guillou S."/>
            <person name="Cros-Aarteil S."/>
            <person name="Calhoun S."/>
            <person name="Haridas S."/>
            <person name="Kuo A."/>
            <person name="Mondo S."/>
            <person name="Pangilinan J."/>
            <person name="Riley R."/>
            <person name="Labutti K."/>
            <person name="Andreopoulos B."/>
            <person name="Lipzen A."/>
            <person name="Chen C."/>
            <person name="Yanf M."/>
            <person name="Daum C."/>
            <person name="Ng V."/>
            <person name="Clum A."/>
            <person name="Steindorff A."/>
            <person name="Ohm R."/>
            <person name="Martin F."/>
            <person name="Silar P."/>
            <person name="Natvig D."/>
            <person name="Lalanne C."/>
            <person name="Gautier V."/>
            <person name="Ament-Velasquez S.L."/>
            <person name="Kruys A."/>
            <person name="Hutchinson M.I."/>
            <person name="Powell A.J."/>
            <person name="Barry K."/>
            <person name="Miller A.N."/>
            <person name="Grigoriev I.V."/>
            <person name="Debuchy R."/>
            <person name="Gladieux P."/>
            <person name="Thoren M.H."/>
            <person name="Johannesson H."/>
        </authorList>
    </citation>
    <scope>NUCLEOTIDE SEQUENCE</scope>
    <source>
        <strain evidence="2">CBS 307.81</strain>
    </source>
</reference>
<feature type="region of interest" description="Disordered" evidence="1">
    <location>
        <begin position="392"/>
        <end position="450"/>
    </location>
</feature>
<comment type="caution">
    <text evidence="2">The sequence shown here is derived from an EMBL/GenBank/DDBJ whole genome shotgun (WGS) entry which is preliminary data.</text>
</comment>
<feature type="compositionally biased region" description="Acidic residues" evidence="1">
    <location>
        <begin position="432"/>
        <end position="443"/>
    </location>
</feature>
<proteinExistence type="predicted"/>
<keyword evidence="3" id="KW-1185">Reference proteome</keyword>
<dbReference type="EMBL" id="JAULSY010000150">
    <property type="protein sequence ID" value="KAK0661636.1"/>
    <property type="molecule type" value="Genomic_DNA"/>
</dbReference>
<evidence type="ECO:0000313" key="2">
    <source>
        <dbReference type="EMBL" id="KAK0661636.1"/>
    </source>
</evidence>
<accession>A0AA39YZV8</accession>
<evidence type="ECO:0000256" key="1">
    <source>
        <dbReference type="SAM" id="MobiDB-lite"/>
    </source>
</evidence>
<sequence>MSPNNLYHVMGGVVVVDDDISTAISTMSRRTEIKFEPGSEAALEHLEALIDSFQKGEETVLESIEREETILESIEHDEEPGSQAIEAGRDGERAPMKRSFDKMEEIPKYEGARPKLLVFDASALMENRAGICHSVHKVFATLFPKYKMPTQDEIMEAYSFTGSWPDILAHLGISKKDYRANKKASEKLYMQAYLEINGPEQMCYFSDSVRVLRAAKKEGFVLAIMSVDSGMIVDAMVRLGTIDIFDIYIDNDCAWISRGVEAPPRPVETKDIIEAYDEYLKDKGLKVEGKHFHTPTGDDSNKLKRDEFMIIEGTVKQLESHRQKVQYPEIWSYNLVYVARTEADLSVELESWCDLAVEDLDEFGYAVFGLPLPDTAPARPAPADRPTVIEIEDGENDGEDQQMNDAGEQQESGAGEQQESVAEEQQKSGAEEEREETGPEEQQENEKGLV</sequence>
<evidence type="ECO:0000313" key="3">
    <source>
        <dbReference type="Proteomes" id="UP001174997"/>
    </source>
</evidence>
<protein>
    <submittedName>
        <fullName evidence="2">Uncharacterized protein</fullName>
    </submittedName>
</protein>
<name>A0AA39YZV8_9PEZI</name>
<dbReference type="Proteomes" id="UP001174997">
    <property type="component" value="Unassembled WGS sequence"/>
</dbReference>
<feature type="compositionally biased region" description="Low complexity" evidence="1">
    <location>
        <begin position="406"/>
        <end position="420"/>
    </location>
</feature>
<feature type="compositionally biased region" description="Acidic residues" evidence="1">
    <location>
        <begin position="392"/>
        <end position="402"/>
    </location>
</feature>